<dbReference type="GO" id="GO:0005737">
    <property type="term" value="C:cytoplasm"/>
    <property type="evidence" value="ECO:0007669"/>
    <property type="project" value="TreeGrafter"/>
</dbReference>
<keyword evidence="3" id="KW-0378">Hydrolase</keyword>
<dbReference type="InterPro" id="IPR000146">
    <property type="entry name" value="FBPase_class-1"/>
</dbReference>
<feature type="domain" description="Fructose-1-6-bisphosphatase class 1 C-terminal" evidence="9">
    <location>
        <begin position="205"/>
        <end position="303"/>
    </location>
</feature>
<dbReference type="Gene3D" id="3.30.540.10">
    <property type="entry name" value="Fructose-1,6-Bisphosphatase, subunit A, domain 1"/>
    <property type="match status" value="1"/>
</dbReference>
<evidence type="ECO:0000256" key="4">
    <source>
        <dbReference type="ARBA" id="ARBA00022842"/>
    </source>
</evidence>
<evidence type="ECO:0000259" key="9">
    <source>
        <dbReference type="Pfam" id="PF18913"/>
    </source>
</evidence>
<reference evidence="10" key="2">
    <citation type="submission" date="2022-07" db="EMBL/GenBank/DDBJ databases">
        <authorList>
            <person name="Goncalves M.F.M."/>
            <person name="Hilario S."/>
            <person name="Van De Peer Y."/>
            <person name="Esteves A.C."/>
            <person name="Alves A."/>
        </authorList>
    </citation>
    <scope>NUCLEOTIDE SEQUENCE</scope>
    <source>
        <strain evidence="10">MUM 19.33</strain>
    </source>
</reference>
<keyword evidence="5" id="KW-0539">Nucleus</keyword>
<dbReference type="InterPro" id="IPR021858">
    <property type="entry name" value="Fun_TF"/>
</dbReference>
<keyword evidence="4" id="KW-0460">Magnesium</keyword>
<dbReference type="Proteomes" id="UP001055219">
    <property type="component" value="Unassembled WGS sequence"/>
</dbReference>
<comment type="caution">
    <text evidence="10">The sequence shown here is derived from an EMBL/GenBank/DDBJ whole genome shotgun (WGS) entry which is preliminary data.</text>
</comment>
<dbReference type="Pfam" id="PF11951">
    <property type="entry name" value="Fungal_trans_2"/>
    <property type="match status" value="1"/>
</dbReference>
<dbReference type="GeneID" id="75833879"/>
<evidence type="ECO:0000256" key="6">
    <source>
        <dbReference type="ARBA" id="ARBA00023277"/>
    </source>
</evidence>
<evidence type="ECO:0000259" key="8">
    <source>
        <dbReference type="Pfam" id="PF00316"/>
    </source>
</evidence>
<dbReference type="InterPro" id="IPR023079">
    <property type="entry name" value="SBPase"/>
</dbReference>
<evidence type="ECO:0000256" key="2">
    <source>
        <dbReference type="ARBA" id="ARBA00022723"/>
    </source>
</evidence>
<dbReference type="InterPro" id="IPR044015">
    <property type="entry name" value="FBPase_C_dom"/>
</dbReference>
<dbReference type="OrthoDB" id="3886144at2759"/>
<evidence type="ECO:0000256" key="1">
    <source>
        <dbReference type="ARBA" id="ARBA00010941"/>
    </source>
</evidence>
<dbReference type="GO" id="GO:0006000">
    <property type="term" value="P:fructose metabolic process"/>
    <property type="evidence" value="ECO:0007669"/>
    <property type="project" value="TreeGrafter"/>
</dbReference>
<dbReference type="SUPFAM" id="SSF56655">
    <property type="entry name" value="Carbohydrate phosphatase"/>
    <property type="match status" value="1"/>
</dbReference>
<dbReference type="PANTHER" id="PTHR11556:SF35">
    <property type="entry name" value="SEDOHEPTULOSE-1,7-BISPHOSPHATASE, CHLOROPLASTIC"/>
    <property type="match status" value="1"/>
</dbReference>
<proteinExistence type="inferred from homology"/>
<dbReference type="GO" id="GO:0006094">
    <property type="term" value="P:gluconeogenesis"/>
    <property type="evidence" value="ECO:0007669"/>
    <property type="project" value="TreeGrafter"/>
</dbReference>
<organism evidence="10 11">
    <name type="scientific">Emericellopsis cladophorae</name>
    <dbReference type="NCBI Taxonomy" id="2686198"/>
    <lineage>
        <taxon>Eukaryota</taxon>
        <taxon>Fungi</taxon>
        <taxon>Dikarya</taxon>
        <taxon>Ascomycota</taxon>
        <taxon>Pezizomycotina</taxon>
        <taxon>Sordariomycetes</taxon>
        <taxon>Hypocreomycetidae</taxon>
        <taxon>Hypocreales</taxon>
        <taxon>Bionectriaceae</taxon>
        <taxon>Emericellopsis</taxon>
    </lineage>
</organism>
<reference evidence="10" key="1">
    <citation type="journal article" date="2021" name="J Fungi (Basel)">
        <title>Genomic and Metabolomic Analyses of the Marine Fungus Emericellopsis cladophorae: Insights into Saltwater Adaptability Mechanisms and Its Biosynthetic Potential.</title>
        <authorList>
            <person name="Goncalves M.F.M."/>
            <person name="Hilario S."/>
            <person name="Van de Peer Y."/>
            <person name="Esteves A.C."/>
            <person name="Alves A."/>
        </authorList>
    </citation>
    <scope>NUCLEOTIDE SEQUENCE</scope>
    <source>
        <strain evidence="10">MUM 19.33</strain>
    </source>
</reference>
<dbReference type="PANTHER" id="PTHR11556">
    <property type="entry name" value="FRUCTOSE-1,6-BISPHOSPHATASE-RELATED"/>
    <property type="match status" value="1"/>
</dbReference>
<dbReference type="GO" id="GO:0042132">
    <property type="term" value="F:fructose 1,6-bisphosphate 1-phosphatase activity"/>
    <property type="evidence" value="ECO:0007669"/>
    <property type="project" value="TreeGrafter"/>
</dbReference>
<evidence type="ECO:0000256" key="7">
    <source>
        <dbReference type="ARBA" id="ARBA00024331"/>
    </source>
</evidence>
<accession>A0A9Q0B8L4</accession>
<dbReference type="Pfam" id="PF00316">
    <property type="entry name" value="FBPase"/>
    <property type="match status" value="1"/>
</dbReference>
<comment type="similarity">
    <text evidence="1">Belongs to the FBPase class 1 family.</text>
</comment>
<name>A0A9Q0B8L4_9HYPO</name>
<keyword evidence="2" id="KW-0479">Metal-binding</keyword>
<feature type="domain" description="Fructose-1-6-bisphosphatase class I N-terminal" evidence="8">
    <location>
        <begin position="24"/>
        <end position="169"/>
    </location>
</feature>
<dbReference type="GO" id="GO:0006002">
    <property type="term" value="P:fructose 6-phosphate metabolic process"/>
    <property type="evidence" value="ECO:0007669"/>
    <property type="project" value="TreeGrafter"/>
</dbReference>
<evidence type="ECO:0000256" key="5">
    <source>
        <dbReference type="ARBA" id="ARBA00023242"/>
    </source>
</evidence>
<dbReference type="GO" id="GO:0046872">
    <property type="term" value="F:metal ion binding"/>
    <property type="evidence" value="ECO:0007669"/>
    <property type="project" value="UniProtKB-KW"/>
</dbReference>
<dbReference type="AlphaFoldDB" id="A0A9Q0B8L4"/>
<protein>
    <recommendedName>
        <fullName evidence="12">Fructose-bisphosphatase</fullName>
    </recommendedName>
</protein>
<dbReference type="EMBL" id="JAGIXG020000086">
    <property type="protein sequence ID" value="KAI6778007.1"/>
    <property type="molecule type" value="Genomic_DNA"/>
</dbReference>
<dbReference type="GO" id="GO:0005986">
    <property type="term" value="P:sucrose biosynthetic process"/>
    <property type="evidence" value="ECO:0007669"/>
    <property type="project" value="TreeGrafter"/>
</dbReference>
<evidence type="ECO:0000313" key="11">
    <source>
        <dbReference type="Proteomes" id="UP001055219"/>
    </source>
</evidence>
<dbReference type="Gene3D" id="3.40.190.80">
    <property type="match status" value="1"/>
</dbReference>
<evidence type="ECO:0000256" key="3">
    <source>
        <dbReference type="ARBA" id="ARBA00022801"/>
    </source>
</evidence>
<gene>
    <name evidence="10" type="ORF">J7T54_007404</name>
</gene>
<keyword evidence="11" id="KW-1185">Reference proteome</keyword>
<dbReference type="RefSeq" id="XP_051358863.1">
    <property type="nucleotide sequence ID" value="XM_051510211.1"/>
</dbReference>
<dbReference type="Pfam" id="PF18913">
    <property type="entry name" value="FBPase_C"/>
    <property type="match status" value="1"/>
</dbReference>
<evidence type="ECO:0008006" key="12">
    <source>
        <dbReference type="Google" id="ProtNLM"/>
    </source>
</evidence>
<comment type="pathway">
    <text evidence="7">Carbohydrate biosynthesis.</text>
</comment>
<sequence length="742" mass="80882">MASTTQSVEARLHALLPSHPSLRTSLLPALLTSFTQIAQTLRTSQRVALAGSANQFGDDQLNVDVSCEKHIRDALEGCPSAVVASSEEDPVEVAVAHAHAPPCAQTDVERYSVAFDPLDGSSIIAPNWTVGTIVGVWAGDTAVGVSSSQQIASLFGVYGPRTTAYMAIRVPGQDGGGVCVELGLNEDNGTWDVLRENVTLTREPKARYFAPANLRSAAYSEPYMHLINHFIRERYNLRYCGGLVPDLVHTFVKGHGVYVSPVTERDGPKLRRLYELLPVALLMECAGGRAVDPQDGRDVLDRDVGGTEEKGGLPRHPLSVFIHTFTGGQDDILHVNMPASRKKAAKGIFRTRQGPAVAQQVCRTADDGQHQLALQFVNVDDPEQIKDRATQQRIRRHVMLNVGQSRKKGTRRGIKRPPLPRNPSHWGEVKVCSNFERLFRAMDAVSHGLLSITLGGSMAKNRSQRMPLSEIQQYTDSLGLVRQSITHKTARAVNRDLVIGTVICLAYFDLQTHNLEGWEVHMRGLESIVALHGGVEALESHPALRQSLFLVDVLGSLICDAPPRFPQLHFLIAFGGIARRLATNFSGADGPRSYDPGSHGEGKGPLASSGRRLSAVAELVRLSALALLSTVITTTSEDELFCATHRQRQGYARHLLARTDPGDWAGRELTKLWVLVVQALMEPGPTGAFFLDAIIGIMEILSLHSWEDVLSGLRQVAWTAPAAAKGMACLRHDIEARLGTEK</sequence>
<evidence type="ECO:0000313" key="10">
    <source>
        <dbReference type="EMBL" id="KAI6778007.1"/>
    </source>
</evidence>
<dbReference type="InterPro" id="IPR033391">
    <property type="entry name" value="FBPase_N"/>
</dbReference>
<dbReference type="GO" id="GO:0030388">
    <property type="term" value="P:fructose 1,6-bisphosphate metabolic process"/>
    <property type="evidence" value="ECO:0007669"/>
    <property type="project" value="TreeGrafter"/>
</dbReference>
<keyword evidence="6" id="KW-0119">Carbohydrate metabolism</keyword>
<dbReference type="PRINTS" id="PR01958">
    <property type="entry name" value="S17BPHPHTASE"/>
</dbReference>